<dbReference type="EC" id="3.4.14.1" evidence="5"/>
<evidence type="ECO:0000256" key="15">
    <source>
        <dbReference type="ARBA" id="ARBA00045556"/>
    </source>
</evidence>
<evidence type="ECO:0000256" key="9">
    <source>
        <dbReference type="ARBA" id="ARBA00023180"/>
    </source>
</evidence>
<dbReference type="Gene3D" id="3.90.70.10">
    <property type="entry name" value="Cysteine proteinases"/>
    <property type="match status" value="1"/>
</dbReference>
<name>A0A023B5X6_GRENI</name>
<dbReference type="SMART" id="SM00645">
    <property type="entry name" value="Pept_C1"/>
    <property type="match status" value="1"/>
</dbReference>
<protein>
    <recommendedName>
        <fullName evidence="6">Dipeptidyl peptidase 1</fullName>
        <ecNumber evidence="5">3.4.14.1</ecNumber>
    </recommendedName>
    <alternativeName>
        <fullName evidence="12">Cathepsin C</fullName>
    </alternativeName>
    <alternativeName>
        <fullName evidence="11">Cathepsin J</fullName>
    </alternativeName>
    <alternativeName>
        <fullName evidence="14">Dipeptidyl peptidase I</fullName>
    </alternativeName>
    <alternativeName>
        <fullName evidence="13">Dipeptidyl transferase</fullName>
    </alternativeName>
</protein>
<feature type="domain" description="Peptidase C1A papain C-terminal" evidence="18">
    <location>
        <begin position="264"/>
        <end position="578"/>
    </location>
</feature>
<comment type="function">
    <text evidence="15">Thiol protease. Has dipeptidylpeptidase activity. Active against a broad range of dipeptide substrates composed of both polar and hydrophobic amino acids. Proline cannot occupy the P1 position and arginine cannot occupy the P2 position of the substrate. Can act as both an exopeptidase and endopeptidase. Activates serine proteases such as elastase, cathepsin G and granzymes A and B.</text>
</comment>
<dbReference type="OMA" id="CYIASQM"/>
<proteinExistence type="inferred from homology"/>
<dbReference type="GeneID" id="22913073"/>
<reference evidence="19" key="1">
    <citation type="submission" date="2013-12" db="EMBL/GenBank/DDBJ databases">
        <authorList>
            <person name="Omoto C.K."/>
            <person name="Sibley D."/>
            <person name="Venepally P."/>
            <person name="Hadjithomas M."/>
            <person name="Karamycheva S."/>
            <person name="Brunk B."/>
            <person name="Roos D."/>
            <person name="Caler E."/>
            <person name="Lorenzi H."/>
        </authorList>
    </citation>
    <scope>NUCLEOTIDE SEQUENCE</scope>
</reference>
<dbReference type="AlphaFoldDB" id="A0A023B5X6"/>
<evidence type="ECO:0000256" key="8">
    <source>
        <dbReference type="ARBA" id="ARBA00023157"/>
    </source>
</evidence>
<dbReference type="InterPro" id="IPR014882">
    <property type="entry name" value="CathepsinC_exc"/>
</dbReference>
<dbReference type="PROSITE" id="PS00139">
    <property type="entry name" value="THIOL_PROTEASE_CYS"/>
    <property type="match status" value="1"/>
</dbReference>
<evidence type="ECO:0000256" key="2">
    <source>
        <dbReference type="ARBA" id="ARBA00001923"/>
    </source>
</evidence>
<dbReference type="InterPro" id="IPR000668">
    <property type="entry name" value="Peptidase_C1A_C"/>
</dbReference>
<comment type="subunit">
    <text evidence="4">Tetramer of heterotrimers consisting of exclusion domain, heavy- and light chains.</text>
</comment>
<dbReference type="InterPro" id="IPR036496">
    <property type="entry name" value="CathepsinC_exc_dom_sf"/>
</dbReference>
<dbReference type="PANTHER" id="PTHR12411">
    <property type="entry name" value="CYSTEINE PROTEASE FAMILY C1-RELATED"/>
    <property type="match status" value="1"/>
</dbReference>
<evidence type="ECO:0000256" key="12">
    <source>
        <dbReference type="ARBA" id="ARBA00029779"/>
    </source>
</evidence>
<evidence type="ECO:0000313" key="20">
    <source>
        <dbReference type="Proteomes" id="UP000019763"/>
    </source>
</evidence>
<dbReference type="SUPFAM" id="SSF54001">
    <property type="entry name" value="Cysteine proteinases"/>
    <property type="match status" value="1"/>
</dbReference>
<feature type="signal peptide" evidence="17">
    <location>
        <begin position="1"/>
        <end position="18"/>
    </location>
</feature>
<evidence type="ECO:0000256" key="1">
    <source>
        <dbReference type="ARBA" id="ARBA00000738"/>
    </source>
</evidence>
<dbReference type="GO" id="GO:0008239">
    <property type="term" value="F:dipeptidyl-peptidase activity"/>
    <property type="evidence" value="ECO:0007669"/>
    <property type="project" value="UniProtKB-EC"/>
</dbReference>
<feature type="compositionally biased region" description="Polar residues" evidence="16">
    <location>
        <begin position="388"/>
        <end position="405"/>
    </location>
</feature>
<keyword evidence="7" id="KW-0865">Zymogen</keyword>
<evidence type="ECO:0000256" key="13">
    <source>
        <dbReference type="ARBA" id="ARBA00030778"/>
    </source>
</evidence>
<gene>
    <name evidence="19" type="ORF">GNI_086470</name>
</gene>
<dbReference type="Gene3D" id="2.40.128.80">
    <property type="entry name" value="Cathepsin C, exclusion domain"/>
    <property type="match status" value="1"/>
</dbReference>
<organism evidence="19 20">
    <name type="scientific">Gregarina niphandrodes</name>
    <name type="common">Septate eugregarine</name>
    <dbReference type="NCBI Taxonomy" id="110365"/>
    <lineage>
        <taxon>Eukaryota</taxon>
        <taxon>Sar</taxon>
        <taxon>Alveolata</taxon>
        <taxon>Apicomplexa</taxon>
        <taxon>Conoidasida</taxon>
        <taxon>Gregarinasina</taxon>
        <taxon>Eugregarinorida</taxon>
        <taxon>Gregarinidae</taxon>
        <taxon>Gregarina</taxon>
    </lineage>
</organism>
<evidence type="ECO:0000256" key="17">
    <source>
        <dbReference type="SAM" id="SignalP"/>
    </source>
</evidence>
<dbReference type="Pfam" id="PF08773">
    <property type="entry name" value="CathepsinC_exc"/>
    <property type="match status" value="1"/>
</dbReference>
<dbReference type="PROSITE" id="PS00640">
    <property type="entry name" value="THIOL_PROTEASE_ASN"/>
    <property type="match status" value="1"/>
</dbReference>
<evidence type="ECO:0000259" key="18">
    <source>
        <dbReference type="SMART" id="SM00645"/>
    </source>
</evidence>
<feature type="chain" id="PRO_5018539394" description="Dipeptidyl peptidase 1" evidence="17">
    <location>
        <begin position="19"/>
        <end position="580"/>
    </location>
</feature>
<comment type="catalytic activity">
    <reaction evidence="1">
        <text>Release of an N-terminal dipeptide, Xaa-Yaa-|-Zaa-, except when Xaa is Arg or Lys, or Yaa or Zaa is Pro.</text>
        <dbReference type="EC" id="3.4.14.1"/>
    </reaction>
</comment>
<dbReference type="InterPro" id="IPR000169">
    <property type="entry name" value="Pept_cys_AS"/>
</dbReference>
<dbReference type="RefSeq" id="XP_011130661.1">
    <property type="nucleotide sequence ID" value="XM_011132359.1"/>
</dbReference>
<evidence type="ECO:0000256" key="5">
    <source>
        <dbReference type="ARBA" id="ARBA00012059"/>
    </source>
</evidence>
<accession>A0A023B5X6</accession>
<keyword evidence="20" id="KW-1185">Reference proteome</keyword>
<comment type="similarity">
    <text evidence="3">Belongs to the peptidase C1 family.</text>
</comment>
<evidence type="ECO:0000313" key="19">
    <source>
        <dbReference type="EMBL" id="EZG63621.1"/>
    </source>
</evidence>
<evidence type="ECO:0000256" key="6">
    <source>
        <dbReference type="ARBA" id="ARBA00014709"/>
    </source>
</evidence>
<dbReference type="Pfam" id="PF00112">
    <property type="entry name" value="Peptidase_C1"/>
    <property type="match status" value="1"/>
</dbReference>
<dbReference type="SUPFAM" id="SSF75001">
    <property type="entry name" value="Dipeptidyl peptidase I (cathepsin C), exclusion domain"/>
    <property type="match status" value="1"/>
</dbReference>
<keyword evidence="9" id="KW-0325">Glycoprotein</keyword>
<evidence type="ECO:0000256" key="11">
    <source>
        <dbReference type="ARBA" id="ARBA00029762"/>
    </source>
</evidence>
<evidence type="ECO:0000256" key="14">
    <source>
        <dbReference type="ARBA" id="ARBA00032961"/>
    </source>
</evidence>
<evidence type="ECO:0000256" key="7">
    <source>
        <dbReference type="ARBA" id="ARBA00023145"/>
    </source>
</evidence>
<evidence type="ECO:0000256" key="4">
    <source>
        <dbReference type="ARBA" id="ARBA00011610"/>
    </source>
</evidence>
<dbReference type="OrthoDB" id="640249at2759"/>
<sequence>MRPGARLIFVLLGASVIADLPVHVDYGDILGDWRFKIFYDDVEGQQASNLLYTCGSTLPNKVDLNLELTTLNLRDWENLFESFDRNVTAIVSLTSERQPFAESQRRFWQGLQATKRVSSNQTERGFWTMVADEGFEVKFDSTGESFLGLISYVPTSCRGRKRYGPGHSCFVTDATRTFIGWYRMSAPRDAQKKSHRRGCFIGTRSASDFGPSGSEPGSESKEYATEASFLLLSETTGLVQHSDNQMESKPPRSCRSKVATVPDLPESFSVGDPFLRPDLMTEADYEVPDQGKCGNCYAIASAYALFKRKQFSIGTLTGTPDEAIASTARVSDALTGTSDSSPPPANLVPFITEQVTACSMFNQECDGGYPYLAHKWLAEVGFRSPQYGASQYQPQSPLDSQSKSFQLKPEEKQSGPKKCAIAHRQVQTLPNGLPLVYELSTDYGSMPVSYGPVMVTGHGYVGGCFGCASESEIRRELFEHGPVVAAIDTPFELTRYAGVGVFGAPTSAEECVPRTLATWWERTSHAVVLVGFGVDDDENVPYWVARNSWGATWGKQGYFKIIRGHDFLGVEHQVSYADPS</sequence>
<evidence type="ECO:0000256" key="10">
    <source>
        <dbReference type="ARBA" id="ARBA00023214"/>
    </source>
</evidence>
<feature type="region of interest" description="Disordered" evidence="16">
    <location>
        <begin position="388"/>
        <end position="417"/>
    </location>
</feature>
<keyword evidence="8" id="KW-1015">Disulfide bond</keyword>
<dbReference type="VEuPathDB" id="CryptoDB:GNI_086470"/>
<comment type="cofactor">
    <cofactor evidence="2">
        <name>chloride</name>
        <dbReference type="ChEBI" id="CHEBI:17996"/>
    </cofactor>
</comment>
<dbReference type="GO" id="GO:0008234">
    <property type="term" value="F:cysteine-type peptidase activity"/>
    <property type="evidence" value="ECO:0007669"/>
    <property type="project" value="InterPro"/>
</dbReference>
<keyword evidence="10" id="KW-0868">Chloride</keyword>
<keyword evidence="17" id="KW-0732">Signal</keyword>
<dbReference type="InterPro" id="IPR025661">
    <property type="entry name" value="Pept_asp_AS"/>
</dbReference>
<dbReference type="PRINTS" id="PR00705">
    <property type="entry name" value="PAPAIN"/>
</dbReference>
<comment type="caution">
    <text evidence="19">The sequence shown here is derived from an EMBL/GenBank/DDBJ whole genome shotgun (WGS) entry which is preliminary data.</text>
</comment>
<dbReference type="InterPro" id="IPR025660">
    <property type="entry name" value="Pept_his_AS"/>
</dbReference>
<dbReference type="InterPro" id="IPR013128">
    <property type="entry name" value="Peptidase_C1A"/>
</dbReference>
<dbReference type="EMBL" id="AFNH02000651">
    <property type="protein sequence ID" value="EZG63621.1"/>
    <property type="molecule type" value="Genomic_DNA"/>
</dbReference>
<dbReference type="InterPro" id="IPR038765">
    <property type="entry name" value="Papain-like_cys_pep_sf"/>
</dbReference>
<dbReference type="eggNOG" id="KOG1543">
    <property type="taxonomic scope" value="Eukaryota"/>
</dbReference>
<dbReference type="Proteomes" id="UP000019763">
    <property type="component" value="Unassembled WGS sequence"/>
</dbReference>
<evidence type="ECO:0000256" key="3">
    <source>
        <dbReference type="ARBA" id="ARBA00008455"/>
    </source>
</evidence>
<dbReference type="GO" id="GO:0006508">
    <property type="term" value="P:proteolysis"/>
    <property type="evidence" value="ECO:0007669"/>
    <property type="project" value="InterPro"/>
</dbReference>
<evidence type="ECO:0000256" key="16">
    <source>
        <dbReference type="SAM" id="MobiDB-lite"/>
    </source>
</evidence>
<dbReference type="PROSITE" id="PS00639">
    <property type="entry name" value="THIOL_PROTEASE_HIS"/>
    <property type="match status" value="1"/>
</dbReference>